<dbReference type="Pfam" id="PF13004">
    <property type="entry name" value="BACON"/>
    <property type="match status" value="3"/>
</dbReference>
<evidence type="ECO:0000259" key="1">
    <source>
        <dbReference type="Pfam" id="PF13004"/>
    </source>
</evidence>
<organism evidence="2 3">
    <name type="scientific">Segatella baroniae F0067</name>
    <dbReference type="NCBI Taxonomy" id="1115809"/>
    <lineage>
        <taxon>Bacteria</taxon>
        <taxon>Pseudomonadati</taxon>
        <taxon>Bacteroidota</taxon>
        <taxon>Bacteroidia</taxon>
        <taxon>Bacteroidales</taxon>
        <taxon>Prevotellaceae</taxon>
        <taxon>Segatella</taxon>
    </lineage>
</organism>
<dbReference type="CDD" id="cd14948">
    <property type="entry name" value="BACON"/>
    <property type="match status" value="3"/>
</dbReference>
<dbReference type="EMBL" id="AWEY01000007">
    <property type="protein sequence ID" value="ERK40236.1"/>
    <property type="molecule type" value="Genomic_DNA"/>
</dbReference>
<feature type="domain" description="BACON" evidence="1">
    <location>
        <begin position="66"/>
        <end position="123"/>
    </location>
</feature>
<evidence type="ECO:0000313" key="3">
    <source>
        <dbReference type="Proteomes" id="UP000016648"/>
    </source>
</evidence>
<name>U2P7V4_9BACT</name>
<feature type="domain" description="BACON" evidence="1">
    <location>
        <begin position="255"/>
        <end position="310"/>
    </location>
</feature>
<reference evidence="2 3" key="1">
    <citation type="submission" date="2013-08" db="EMBL/GenBank/DDBJ databases">
        <authorList>
            <person name="Durkin A.S."/>
            <person name="Haft D.R."/>
            <person name="McCorrison J."/>
            <person name="Torralba M."/>
            <person name="Gillis M."/>
            <person name="Haft D.H."/>
            <person name="Methe B."/>
            <person name="Sutton G."/>
            <person name="Nelson K.E."/>
        </authorList>
    </citation>
    <scope>NUCLEOTIDE SEQUENCE [LARGE SCALE GENOMIC DNA]</scope>
    <source>
        <strain evidence="2 3">F0067</strain>
    </source>
</reference>
<accession>U2P7V4</accession>
<dbReference type="RefSeq" id="WP_021588734.1">
    <property type="nucleotide sequence ID" value="NZ_AWEY01000007.1"/>
</dbReference>
<dbReference type="InterPro" id="IPR024361">
    <property type="entry name" value="BACON"/>
</dbReference>
<dbReference type="PATRIC" id="fig|1115809.3.peg.458"/>
<dbReference type="Proteomes" id="UP000016648">
    <property type="component" value="Unassembled WGS sequence"/>
</dbReference>
<keyword evidence="3" id="KW-1185">Reference proteome</keyword>
<sequence>MKHRTNIHTWLMGALLFVGAIGLCACRNEADMETFITASEADIVLQADGLTDKGQPGEFELGSNRSWKLASKPEWVTLNYESGKRGRQKIYVSAGRNTTGEDREGFLEFELDNGQPEQVAVYQYRLAEKVKVAESKFAVNLLGFDESGKSPVVAISSNYAWTLTPDESSAWIEPSAKSGEPGEANVTLKVNANDTKKDREGRLIFKAGKTTIAITVSQDAIAFAISIATLTLSKSGKETINGDAATIDISALEGWSVTDKPDWLTCSPTTGKAGDTKMTVTATNNTGEPREGTITLRSEHGVEASLLIKQDNKVTLRPDDKPVGHVYFSEPFDWAHQIALLYPANCQDQVGSVGGSAGNTIPIYSNADAKNIFDKTLVDLVPAGKCVYIADGYIKLGRGNHQTGVVIKEALDIPEGRMADVEVSFDIADNKQDATVVVVEISGDGQIVDGASATKSHDIHPIKNTDSSKPWQWLRDRKVQIKGATANTRIAIHSGQMGLKGYYRWFLDNIKVTRITTNK</sequence>
<gene>
    <name evidence="2" type="ORF">HMPREF9135_0634</name>
</gene>
<feature type="domain" description="BACON" evidence="1">
    <location>
        <begin position="161"/>
        <end position="219"/>
    </location>
</feature>
<proteinExistence type="predicted"/>
<dbReference type="PROSITE" id="PS51257">
    <property type="entry name" value="PROKAR_LIPOPROTEIN"/>
    <property type="match status" value="1"/>
</dbReference>
<dbReference type="AlphaFoldDB" id="U2P7V4"/>
<evidence type="ECO:0000313" key="2">
    <source>
        <dbReference type="EMBL" id="ERK40236.1"/>
    </source>
</evidence>
<comment type="caution">
    <text evidence="2">The sequence shown here is derived from an EMBL/GenBank/DDBJ whole genome shotgun (WGS) entry which is preliminary data.</text>
</comment>
<dbReference type="InterPro" id="IPR013783">
    <property type="entry name" value="Ig-like_fold"/>
</dbReference>
<protein>
    <submittedName>
        <fullName evidence="2">Bacteroidetes-associated carbohydrate-binding domain protein</fullName>
    </submittedName>
</protein>
<dbReference type="Gene3D" id="2.60.40.10">
    <property type="entry name" value="Immunoglobulins"/>
    <property type="match status" value="3"/>
</dbReference>